<keyword evidence="4" id="KW-0678">Repressor</keyword>
<dbReference type="Gene3D" id="1.25.40.840">
    <property type="entry name" value="CCR4-NOT transcription complex subunit 1 TTP binding domain"/>
    <property type="match status" value="1"/>
</dbReference>
<evidence type="ECO:0000259" key="15">
    <source>
        <dbReference type="Pfam" id="PF12842"/>
    </source>
</evidence>
<keyword evidence="3" id="KW-0963">Cytoplasm</keyword>
<dbReference type="GO" id="GO:0005634">
    <property type="term" value="C:nucleus"/>
    <property type="evidence" value="ECO:0007669"/>
    <property type="project" value="UniProtKB-SubCell"/>
</dbReference>
<evidence type="ECO:0000256" key="2">
    <source>
        <dbReference type="ARBA" id="ARBA00004496"/>
    </source>
</evidence>
<comment type="similarity">
    <text evidence="10">Belongs to the CNOT1 family.</text>
</comment>
<evidence type="ECO:0000259" key="17">
    <source>
        <dbReference type="Pfam" id="PF16417"/>
    </source>
</evidence>
<dbReference type="GO" id="GO:0060090">
    <property type="term" value="F:molecular adaptor activity"/>
    <property type="evidence" value="ECO:0007669"/>
    <property type="project" value="TreeGrafter"/>
</dbReference>
<dbReference type="FunFam" id="1.25.40.790:FF:000001">
    <property type="entry name" value="Ccr4-not transcription complex subunit 1 isoform"/>
    <property type="match status" value="1"/>
</dbReference>
<dbReference type="InterPro" id="IPR032194">
    <property type="entry name" value="CNOT1_HEAT"/>
</dbReference>
<feature type="domain" description="CCR4-Not complex component Not1 C-terminal" evidence="14">
    <location>
        <begin position="1993"/>
        <end position="2352"/>
    </location>
</feature>
<comment type="subcellular location">
    <subcellularLocation>
        <location evidence="2">Cytoplasm</location>
    </subcellularLocation>
    <subcellularLocation>
        <location evidence="1">Nucleus</location>
    </subcellularLocation>
</comment>
<dbReference type="Gene3D" id="1.25.40.790">
    <property type="match status" value="1"/>
</dbReference>
<dbReference type="InterPro" id="IPR024557">
    <property type="entry name" value="CNOT1_dom_4"/>
</dbReference>
<evidence type="ECO:0000256" key="5">
    <source>
        <dbReference type="ARBA" id="ARBA00022845"/>
    </source>
</evidence>
<dbReference type="FunFam" id="1.25.40.800:FF:000001">
    <property type="entry name" value="CCR4-NOT transcription complex subunit 1"/>
    <property type="match status" value="1"/>
</dbReference>
<evidence type="ECO:0000256" key="1">
    <source>
        <dbReference type="ARBA" id="ARBA00004123"/>
    </source>
</evidence>
<dbReference type="Pfam" id="PF16415">
    <property type="entry name" value="CNOT1_CAF1_bind"/>
    <property type="match status" value="1"/>
</dbReference>
<name>H3DMY7_TETNG</name>
<dbReference type="PANTHER" id="PTHR13162">
    <property type="entry name" value="CCR4-NOT TRANSCRIPTION COMPLEX"/>
    <property type="match status" value="1"/>
</dbReference>
<evidence type="ECO:0000259" key="19">
    <source>
        <dbReference type="Pfam" id="PF22940"/>
    </source>
</evidence>
<evidence type="ECO:0000256" key="8">
    <source>
        <dbReference type="ARBA" id="ARBA00023163"/>
    </source>
</evidence>
<evidence type="ECO:0000259" key="14">
    <source>
        <dbReference type="Pfam" id="PF04054"/>
    </source>
</evidence>
<protein>
    <recommendedName>
        <fullName evidence="12">CCR4-NOT transcription complex subunit 1</fullName>
    </recommendedName>
    <alternativeName>
        <fullName evidence="11">CCR4-associated factor 1</fullName>
    </alternativeName>
</protein>
<reference evidence="22" key="1">
    <citation type="journal article" date="2004" name="Nature">
        <title>Genome duplication in the teleost fish Tetraodon nigroviridis reveals the early vertebrate proto-karyotype.</title>
        <authorList>
            <person name="Jaillon O."/>
            <person name="Aury J.-M."/>
            <person name="Brunet F."/>
            <person name="Petit J.-L."/>
            <person name="Stange-Thomann N."/>
            <person name="Mauceli E."/>
            <person name="Bouneau L."/>
            <person name="Fischer C."/>
            <person name="Ozouf-Costaz C."/>
            <person name="Bernot A."/>
            <person name="Nicaud S."/>
            <person name="Jaffe D."/>
            <person name="Fisher S."/>
            <person name="Lutfalla G."/>
            <person name="Dossat C."/>
            <person name="Segurens B."/>
            <person name="Dasilva C."/>
            <person name="Salanoubat M."/>
            <person name="Levy M."/>
            <person name="Boudet N."/>
            <person name="Castellano S."/>
            <person name="Anthouard V."/>
            <person name="Jubin C."/>
            <person name="Castelli V."/>
            <person name="Katinka M."/>
            <person name="Vacherie B."/>
            <person name="Biemont C."/>
            <person name="Skalli Z."/>
            <person name="Cattolico L."/>
            <person name="Poulain J."/>
            <person name="De Berardinis V."/>
            <person name="Cruaud C."/>
            <person name="Duprat S."/>
            <person name="Brottier P."/>
            <person name="Coutanceau J.-P."/>
            <person name="Gouzy J."/>
            <person name="Parra G."/>
            <person name="Lardier G."/>
            <person name="Chapple C."/>
            <person name="McKernan K.J."/>
            <person name="McEwan P."/>
            <person name="Bosak S."/>
            <person name="Kellis M."/>
            <person name="Volff J.-N."/>
            <person name="Guigo R."/>
            <person name="Zody M.C."/>
            <person name="Mesirov J."/>
            <person name="Lindblad-Toh K."/>
            <person name="Birren B."/>
            <person name="Nusbaum C."/>
            <person name="Kahn D."/>
            <person name="Robinson-Rechavi M."/>
            <person name="Laudet V."/>
            <person name="Schachter V."/>
            <person name="Quetier F."/>
            <person name="Saurin W."/>
            <person name="Scarpelli C."/>
            <person name="Wincker P."/>
            <person name="Lander E.S."/>
            <person name="Weissenbach J."/>
            <person name="Roest Crollius H."/>
        </authorList>
    </citation>
    <scope>NUCLEOTIDE SEQUENCE [LARGE SCALE GENOMIC DNA]</scope>
</reference>
<dbReference type="InterPro" id="IPR007196">
    <property type="entry name" value="CCR4-Not_Not1_C"/>
</dbReference>
<dbReference type="HOGENOM" id="CLU_000286_3_0_1"/>
<reference evidence="21" key="3">
    <citation type="submission" date="2025-09" db="UniProtKB">
        <authorList>
            <consortium name="Ensembl"/>
        </authorList>
    </citation>
    <scope>IDENTIFICATION</scope>
</reference>
<dbReference type="Proteomes" id="UP000007303">
    <property type="component" value="Unassembled WGS sequence"/>
</dbReference>
<evidence type="ECO:0000259" key="16">
    <source>
        <dbReference type="Pfam" id="PF16415"/>
    </source>
</evidence>
<feature type="region of interest" description="Disordered" evidence="13">
    <location>
        <begin position="1009"/>
        <end position="1046"/>
    </location>
</feature>
<keyword evidence="22" id="KW-1185">Reference proteome</keyword>
<dbReference type="InterPro" id="IPR040398">
    <property type="entry name" value="Not1"/>
</dbReference>
<dbReference type="GO" id="GO:0000932">
    <property type="term" value="C:P-body"/>
    <property type="evidence" value="ECO:0007669"/>
    <property type="project" value="TreeGrafter"/>
</dbReference>
<keyword evidence="8" id="KW-0804">Transcription</keyword>
<keyword evidence="6" id="KW-0805">Transcription regulation</keyword>
<dbReference type="STRING" id="99883.ENSTNIP00000021885"/>
<evidence type="ECO:0000259" key="18">
    <source>
        <dbReference type="Pfam" id="PF16418"/>
    </source>
</evidence>
<evidence type="ECO:0000256" key="7">
    <source>
        <dbReference type="ARBA" id="ARBA00023158"/>
    </source>
</evidence>
<evidence type="ECO:0000256" key="4">
    <source>
        <dbReference type="ARBA" id="ARBA00022491"/>
    </source>
</evidence>
<evidence type="ECO:0000256" key="10">
    <source>
        <dbReference type="ARBA" id="ARBA00025717"/>
    </source>
</evidence>
<dbReference type="InterPro" id="IPR032193">
    <property type="entry name" value="CNOT1_TTP_bind"/>
</dbReference>
<evidence type="ECO:0000313" key="21">
    <source>
        <dbReference type="Ensembl" id="ENSTNIP00000021885.1"/>
    </source>
</evidence>
<feature type="domain" description="CCR4-NOT transcription complex subunit 1 CAF1-binding" evidence="16">
    <location>
        <begin position="1064"/>
        <end position="1287"/>
    </location>
</feature>
<dbReference type="FunCoup" id="H3DMY7">
    <property type="interactions" value="1796"/>
</dbReference>
<evidence type="ECO:0000259" key="20">
    <source>
        <dbReference type="Pfam" id="PF23590"/>
    </source>
</evidence>
<dbReference type="FunFam" id="1.25.40.180:FF:000005">
    <property type="entry name" value="Ccr4-not transcription complex subunit 1 isoform"/>
    <property type="match status" value="1"/>
</dbReference>
<proteinExistence type="inferred from homology"/>
<dbReference type="InterPro" id="IPR038535">
    <property type="entry name" value="CNOT1_TTP_bind_sf"/>
</dbReference>
<dbReference type="Pfam" id="PF16417">
    <property type="entry name" value="CNOT1_TTP_bind"/>
    <property type="match status" value="1"/>
</dbReference>
<evidence type="ECO:0000256" key="9">
    <source>
        <dbReference type="ARBA" id="ARBA00023242"/>
    </source>
</evidence>
<dbReference type="Gene3D" id="1.25.40.800">
    <property type="match status" value="1"/>
</dbReference>
<evidence type="ECO:0000256" key="13">
    <source>
        <dbReference type="SAM" id="MobiDB-lite"/>
    </source>
</evidence>
<feature type="domain" description="CCR4-NOT transcription complex subunit 1 HEAT repeat" evidence="18">
    <location>
        <begin position="500"/>
        <end position="656"/>
    </location>
</feature>
<dbReference type="FunFam" id="1.25.40.840:FF:000001">
    <property type="entry name" value="Ccr4-not transcription complex subunit 1 isoform"/>
    <property type="match status" value="1"/>
</dbReference>
<organism evidence="21 22">
    <name type="scientific">Tetraodon nigroviridis</name>
    <name type="common">Spotted green pufferfish</name>
    <name type="synonym">Chelonodon nigroviridis</name>
    <dbReference type="NCBI Taxonomy" id="99883"/>
    <lineage>
        <taxon>Eukaryota</taxon>
        <taxon>Metazoa</taxon>
        <taxon>Chordata</taxon>
        <taxon>Craniata</taxon>
        <taxon>Vertebrata</taxon>
        <taxon>Euteleostomi</taxon>
        <taxon>Actinopterygii</taxon>
        <taxon>Neopterygii</taxon>
        <taxon>Teleostei</taxon>
        <taxon>Neoteleostei</taxon>
        <taxon>Acanthomorphata</taxon>
        <taxon>Eupercaria</taxon>
        <taxon>Tetraodontiformes</taxon>
        <taxon>Tetradontoidea</taxon>
        <taxon>Tetraodontidae</taxon>
        <taxon>Tetraodon</taxon>
    </lineage>
</organism>
<dbReference type="InterPro" id="IPR055104">
    <property type="entry name" value="CNOT1_1st"/>
</dbReference>
<feature type="domain" description="CCR4-NOT transcription complex subunit 1 N-terminal" evidence="19">
    <location>
        <begin position="30"/>
        <end position="227"/>
    </location>
</feature>
<dbReference type="GO" id="GO:0000288">
    <property type="term" value="P:nuclear-transcribed mRNA catabolic process, deadenylation-dependent decay"/>
    <property type="evidence" value="ECO:0007669"/>
    <property type="project" value="TreeGrafter"/>
</dbReference>
<dbReference type="GeneTree" id="ENSGT00390000014869"/>
<evidence type="ECO:0000256" key="3">
    <source>
        <dbReference type="ARBA" id="ARBA00022490"/>
    </source>
</evidence>
<dbReference type="Ensembl" id="ENSTNIT00000022121.1">
    <property type="protein sequence ID" value="ENSTNIP00000021885.1"/>
    <property type="gene ID" value="ENSTNIG00000018706.1"/>
</dbReference>
<keyword evidence="7" id="KW-0943">RNA-mediated gene silencing</keyword>
<dbReference type="Pfam" id="PF12842">
    <property type="entry name" value="DUF3819"/>
    <property type="match status" value="1"/>
</dbReference>
<keyword evidence="9" id="KW-0539">Nucleus</keyword>
<dbReference type="InterPro" id="IPR032191">
    <property type="entry name" value="CNOT1_CAF1_bind"/>
</dbReference>
<dbReference type="OMA" id="IDEYHCY"/>
<dbReference type="GO" id="GO:0017148">
    <property type="term" value="P:negative regulation of translation"/>
    <property type="evidence" value="ECO:0007669"/>
    <property type="project" value="InterPro"/>
</dbReference>
<sequence length="2371" mass="266228">MNLDSLSLALSQISYLVDNLTKKNYRASQQEIQHIVNRHGPEADRHLLRCLFSHVDFSGDGKSSGKDFHQTQFLIQECVLLISKPNFISTLCYAIDNPLHYQKSLKPSAHFFTQLSKVLKLSKVQEVIFGLALLSSSNTDLRAFAAQFVKQKLPDLLRSYVDADLGGNQEGGFQDIAIEVLHLLLSHLLFGQKGASGVGQEQIDAFLKTLCRDFPQERCPVVLAPLLYPEKRDIPMDRILPDSGELAKTMMESSLAEFMQEVGYVFCASLDECRSIILQYGVREVTACQVARVLGMMARTHSGLSDGIPLQSISSPGSGIWSDGKDKNDVSQPHTWNVEVFIDIVKEVNPSLNFKEVTYELDHPGFLIRDNKGLHIVVYAVQRGLGMEVFPVDLIYRPWKNAEGQLSFIQHSLMSPEVFCFADYPCHAVAIDILKAPPEDDNKEIATWKSLDLVESLLRLSEVGQYEQVKQLFGFPIKHCPDMLVLALLQISTSWHTLRHELISTLMPIFLGNHPNSAIILHYAWHGQGQSPSIRQLIMHSMAEWYMRGEQYDQAKLSRILDVAQDLKSLSMLLNGTPFAFVIDLAALASRREYLKLDKWLTDKIREHGEPFIQACVTFLKRRCPSIMGGLPPDKDQPKSSQLPPETLATMLACLQSCAGSVSQELSETILTMVANCSNVMNKARQPPPGVMPKGRAPSTSSLDAISPVQMDPLSGMGSLNLGGTATSHTQNLPGFPTSLSSAFSNPQSPAKAFPALSNPNPSTPFGGIGSLSSQLSAGPLGSGIGSSLGMQTVNTDPFGSRKMSTPGLNPPTFQQTDLSQVWPEANQHFSKEIDDEANSYFQRIYNHPPHPTMSVDEVLEMLQRFKDSTIKREREVFNCMLRNLFEEYRFFPQYPDKELHITACLFGGIIEKGLVTYMALGLALRYVLEALRKPYGSKMYYFGIAALDRFKNRLKDYPQYCQHLASIAHFLQFPHHLQEYIEYGQQSRDPPVKMQGSITTPGSLALAHVQAQSQQPGGPKAPQPGQPSTLGPTPSSFKKDVPPSINTTNIDTLLVATDQTERIVEPPDNVQEKIAFIFNNLSQSNMTQKVEELKETVKDEFMPWVSQYLVMKRVSIEPNFHSLYSNFLDTLKNPEFVKMVLTETYRNIKVLLTSDKAAANFSDRSLLKNLGHWLGMITLAKNKPILYTDLEVKSLLLEAYVKGQQELLYVVPFVAKVLESSLRSMVFRPQNPWTMAIMNVLAELHQEHDLKLNLKFEIEVLCKNLSLDINELKPGNLLKDKDKLKNLEEQLSAPKKESKPPEESLPVSTAGADRVQVLPSGEFVPFAAPPSAPAASTASCAATGPPTPQFSYHDINVYALAGLAPHININTSIPLLQAHPQLKQCVRQSVERAVQELVHPVVDRSIKIAMTTCEQIIRKDFALDSEESRMRLAAHHMMRNLTAGMAMITCREPLLMSIATNLKNSFATALRTPTPQQREMMEEAAARISQDNCELACCFIQKTAVEKAGPEMDKRLATEFELRKHARQEGRRYCDPVVLTYQAERMPEQIRLKVGGVDAKQLAVYEEFARNIPGFLPSNDLSQPTGFLAQPMKQQAWATDDVAQIYDKCIADLEQHLHAVAPGLAMNPLTQALRSLLETVVLARNSRDGIAALGLLQKAVEGLLDATSGADADLLLRYRECHLLVLKALQDGRAYGPQWCNKQITRCLIECRDEYKYNVEAVELLIRNHLVNMQQYDLHLAQSMENGLHYMAVAFAMQLVKLLLVDERSVSHVTEADFFHTIETLMRTCAHSRANAPEGLPQLMDVVRSNYEAMIDRANGGPNFMMHSGISQASEYNDPPGLREKAEYLLREWVNLYHSAAAGRDSNKAFSAFVGQMHQQGILKTDDLITRFFRLCTEMCVEISYRAQAEQQHNPAASAAIIRAKCYHNLDAFVRLIALLVKHSGEATNTVTKINLLNKVLGIVVGVLIQDHDVRQTEFQQLPYHRIFIMLLLELNAPEHVLETINFQTLTAFCNTFHILRPTKAPGFVYAWLELISHRIFIARMLAHTPQQKGWPMYAQLLIDLFKYLAPFLRNVELNKPMQILYKGTLRVLLVLLHDFPEFLCDYHYGFCDVIPPNCIQLRNLILSAFPRNMRLPDPFTPNLKVDMLSEINLAPRILTNFTGVMPSQFKKDLDSYLKTRSPVTFLSELRSNLQVSNEPGNRYNIQLINALVLYVGTQAIAHIHNKGNAPSMSTITHSAHMDIFQNLAVDLDTEGRYLFLNAIANQLRYPNSHTHYFSCTMLYLFAEANTEAIQEQITRVLLERLIVNRPHPWGLLITFIELIKNPAFKFWSHDFVHCAPEIEKLFQSVAQCCMGQKQAQQVMEGTGAS</sequence>
<feature type="domain" description="CCR4-NOT transcription complex subunit 1 TTP binding" evidence="17">
    <location>
        <begin position="815"/>
        <end position="992"/>
    </location>
</feature>
<dbReference type="GO" id="GO:0031047">
    <property type="term" value="P:regulatory ncRNA-mediated gene silencing"/>
    <property type="evidence" value="ECO:0007669"/>
    <property type="project" value="UniProtKB-KW"/>
</dbReference>
<feature type="domain" description="CCR4-NOT transcription complex subunit 1" evidence="15">
    <location>
        <begin position="1381"/>
        <end position="1528"/>
    </location>
</feature>
<dbReference type="Gene3D" id="1.25.40.180">
    <property type="match status" value="1"/>
</dbReference>
<evidence type="ECO:0000256" key="11">
    <source>
        <dbReference type="ARBA" id="ARBA00032531"/>
    </source>
</evidence>
<reference evidence="21" key="2">
    <citation type="submission" date="2025-08" db="UniProtKB">
        <authorList>
            <consortium name="Ensembl"/>
        </authorList>
    </citation>
    <scope>IDENTIFICATION</scope>
</reference>
<dbReference type="Pfam" id="PF22940">
    <property type="entry name" value="CNOT1_1st"/>
    <property type="match status" value="1"/>
</dbReference>
<dbReference type="CDD" id="cd20710">
    <property type="entry name" value="NOT1_connector"/>
    <property type="match status" value="1"/>
</dbReference>
<keyword evidence="5" id="KW-0810">Translation regulation</keyword>
<evidence type="ECO:0000313" key="22">
    <source>
        <dbReference type="Proteomes" id="UP000007303"/>
    </source>
</evidence>
<accession>H3DMY7</accession>
<dbReference type="Pfam" id="PF16418">
    <property type="entry name" value="CNOT1_HEAT"/>
    <property type="match status" value="1"/>
</dbReference>
<evidence type="ECO:0000256" key="12">
    <source>
        <dbReference type="ARBA" id="ARBA00071432"/>
    </source>
</evidence>
<dbReference type="GO" id="GO:0030015">
    <property type="term" value="C:CCR4-NOT core complex"/>
    <property type="evidence" value="ECO:0007669"/>
    <property type="project" value="InterPro"/>
</dbReference>
<dbReference type="Pfam" id="PF04054">
    <property type="entry name" value="Not1"/>
    <property type="match status" value="1"/>
</dbReference>
<dbReference type="InterPro" id="IPR055454">
    <property type="entry name" value="CNOT1-like_NOT1_connector"/>
</dbReference>
<evidence type="ECO:0000256" key="6">
    <source>
        <dbReference type="ARBA" id="ARBA00023015"/>
    </source>
</evidence>
<dbReference type="PANTHER" id="PTHR13162:SF8">
    <property type="entry name" value="CCR4-NOT TRANSCRIPTION COMPLEX SUBUNIT 1"/>
    <property type="match status" value="1"/>
</dbReference>
<feature type="domain" description="CCR4-NOT transcription complex subunit 1-like NOT1 connector" evidence="20">
    <location>
        <begin position="1605"/>
        <end position="1809"/>
    </location>
</feature>
<dbReference type="InParanoid" id="H3DMY7"/>
<dbReference type="Pfam" id="PF23590">
    <property type="entry name" value="NOT1_connector"/>
    <property type="match status" value="1"/>
</dbReference>